<evidence type="ECO:0000313" key="4">
    <source>
        <dbReference type="EMBL" id="SFU36366.1"/>
    </source>
</evidence>
<dbReference type="SUPFAM" id="SSF51556">
    <property type="entry name" value="Metallo-dependent hydrolases"/>
    <property type="match status" value="1"/>
</dbReference>
<dbReference type="SUPFAM" id="SSF51338">
    <property type="entry name" value="Composite domain of metallo-dependent hydrolases"/>
    <property type="match status" value="1"/>
</dbReference>
<dbReference type="InterPro" id="IPR032466">
    <property type="entry name" value="Metal_Hydrolase"/>
</dbReference>
<sequence length="445" mass="48273">MEAPLTLIKKARVYAPDPLGEKDVLLCRDQILAIGEDLSFHGTVPLVREVDARGLMMFPGLIDQHVHMAGGGGEGGFHYRTPEISLSHITTAGVTTLVGVLGTDGITRHTRELLAKANGLALEGVTTYIYCGAYQVPTRTITGTPRGDIVMVDKVIGVGEIAISDSRSSHPSEQELAELASEARVGGLLAGKAGVLHLHVGDDDAGLSVLFHLLRRTELPREMFTPTHLNRNPDLLQHAIRYGKEGGFVDVTSGIRPDAHDHVSVKPSQAIRRLLDAGVHPRLITMSSDSNGSSPIFDDRGRLVAMGIGSIATLWEETRDAIVQEEVPVDVAVSMVTRNVARVLKLGHKGRIREGLAADLILTNDRFEIRHVFAKGRQMVEDGKPVVFGTFENVHRVPGSPDIKGAAGTVNPERGRLMMAAGEDHPDDFPEAAERKRKSRRHYCC</sequence>
<dbReference type="Proteomes" id="UP000183508">
    <property type="component" value="Unassembled WGS sequence"/>
</dbReference>
<gene>
    <name evidence="4" type="ORF">SAMN05421543_101294</name>
</gene>
<feature type="domain" description="Amidohydrolase-related" evidence="3">
    <location>
        <begin position="56"/>
        <end position="378"/>
    </location>
</feature>
<dbReference type="Pfam" id="PF01979">
    <property type="entry name" value="Amidohydro_1"/>
    <property type="match status" value="1"/>
</dbReference>
<evidence type="ECO:0000313" key="5">
    <source>
        <dbReference type="Proteomes" id="UP000183508"/>
    </source>
</evidence>
<dbReference type="OrthoDB" id="9775607at2"/>
<keyword evidence="5" id="KW-1185">Reference proteome</keyword>
<dbReference type="eggNOG" id="COG0044">
    <property type="taxonomic scope" value="Bacteria"/>
</dbReference>
<dbReference type="STRING" id="392015.SAMN05421543_101294"/>
<protein>
    <submittedName>
        <fullName evidence="4">Beta-aspartyl-dipeptidase (Metallo-type)</fullName>
    </submittedName>
</protein>
<dbReference type="InterPro" id="IPR010229">
    <property type="entry name" value="Pept_M38_dipep"/>
</dbReference>
<feature type="compositionally biased region" description="Basic and acidic residues" evidence="2">
    <location>
        <begin position="422"/>
        <end position="434"/>
    </location>
</feature>
<evidence type="ECO:0000259" key="3">
    <source>
        <dbReference type="Pfam" id="PF01979"/>
    </source>
</evidence>
<organism evidence="4 5">
    <name type="scientific">Alicyclobacillus macrosporangiidus</name>
    <dbReference type="NCBI Taxonomy" id="392015"/>
    <lineage>
        <taxon>Bacteria</taxon>
        <taxon>Bacillati</taxon>
        <taxon>Bacillota</taxon>
        <taxon>Bacilli</taxon>
        <taxon>Bacillales</taxon>
        <taxon>Alicyclobacillaceae</taxon>
        <taxon>Alicyclobacillus</taxon>
    </lineage>
</organism>
<dbReference type="RefSeq" id="WP_074948832.1">
    <property type="nucleotide sequence ID" value="NZ_FPBV01000001.1"/>
</dbReference>
<dbReference type="PANTHER" id="PTHR11647:SF1">
    <property type="entry name" value="COLLAPSIN RESPONSE MEDIATOR PROTEIN"/>
    <property type="match status" value="1"/>
</dbReference>
<dbReference type="InterPro" id="IPR006680">
    <property type="entry name" value="Amidohydro-rel"/>
</dbReference>
<dbReference type="NCBIfam" id="TIGR01975">
    <property type="entry name" value="isoAsp_dipep"/>
    <property type="match status" value="1"/>
</dbReference>
<dbReference type="GO" id="GO:0016810">
    <property type="term" value="F:hydrolase activity, acting on carbon-nitrogen (but not peptide) bonds"/>
    <property type="evidence" value="ECO:0007669"/>
    <property type="project" value="InterPro"/>
</dbReference>
<proteinExistence type="predicted"/>
<evidence type="ECO:0000256" key="2">
    <source>
        <dbReference type="SAM" id="MobiDB-lite"/>
    </source>
</evidence>
<dbReference type="InterPro" id="IPR050378">
    <property type="entry name" value="Metallo-dep_Hydrolases_sf"/>
</dbReference>
<comment type="cofactor">
    <cofactor evidence="1">
        <name>Zn(2+)</name>
        <dbReference type="ChEBI" id="CHEBI:29105"/>
    </cofactor>
</comment>
<accession>A0A1I7FJY8</accession>
<dbReference type="Gene3D" id="3.20.20.140">
    <property type="entry name" value="Metal-dependent hydrolases"/>
    <property type="match status" value="1"/>
</dbReference>
<reference evidence="5" key="1">
    <citation type="submission" date="2016-10" db="EMBL/GenBank/DDBJ databases">
        <authorList>
            <person name="Varghese N."/>
        </authorList>
    </citation>
    <scope>NUCLEOTIDE SEQUENCE [LARGE SCALE GENOMIC DNA]</scope>
    <source>
        <strain evidence="5">DSM 17980</strain>
    </source>
</reference>
<feature type="region of interest" description="Disordered" evidence="2">
    <location>
        <begin position="420"/>
        <end position="441"/>
    </location>
</feature>
<dbReference type="PANTHER" id="PTHR11647">
    <property type="entry name" value="HYDRANTOINASE/DIHYDROPYRIMIDINASE FAMILY MEMBER"/>
    <property type="match status" value="1"/>
</dbReference>
<dbReference type="AlphaFoldDB" id="A0A1I7FJY8"/>
<dbReference type="InterPro" id="IPR011059">
    <property type="entry name" value="Metal-dep_hydrolase_composite"/>
</dbReference>
<dbReference type="EMBL" id="FPBV01000001">
    <property type="protein sequence ID" value="SFU36366.1"/>
    <property type="molecule type" value="Genomic_DNA"/>
</dbReference>
<dbReference type="GO" id="GO:0008798">
    <property type="term" value="F:beta-aspartyl-peptidase activity"/>
    <property type="evidence" value="ECO:0007669"/>
    <property type="project" value="InterPro"/>
</dbReference>
<evidence type="ECO:0000256" key="1">
    <source>
        <dbReference type="ARBA" id="ARBA00001947"/>
    </source>
</evidence>
<dbReference type="Gene3D" id="2.30.40.10">
    <property type="entry name" value="Urease, subunit C, domain 1"/>
    <property type="match status" value="1"/>
</dbReference>
<name>A0A1I7FJY8_9BACL</name>